<feature type="non-terminal residue" evidence="1">
    <location>
        <position position="1"/>
    </location>
</feature>
<dbReference type="EMBL" id="GEBQ01024829">
    <property type="protein sequence ID" value="JAT15148.1"/>
    <property type="molecule type" value="Transcribed_RNA"/>
</dbReference>
<gene>
    <name evidence="1" type="ORF">g.4452</name>
</gene>
<organism evidence="1">
    <name type="scientific">Graphocephala atropunctata</name>
    <dbReference type="NCBI Taxonomy" id="36148"/>
    <lineage>
        <taxon>Eukaryota</taxon>
        <taxon>Metazoa</taxon>
        <taxon>Ecdysozoa</taxon>
        <taxon>Arthropoda</taxon>
        <taxon>Hexapoda</taxon>
        <taxon>Insecta</taxon>
        <taxon>Pterygota</taxon>
        <taxon>Neoptera</taxon>
        <taxon>Paraneoptera</taxon>
        <taxon>Hemiptera</taxon>
        <taxon>Auchenorrhyncha</taxon>
        <taxon>Membracoidea</taxon>
        <taxon>Cicadellidae</taxon>
        <taxon>Cicadellinae</taxon>
        <taxon>Cicadellini</taxon>
        <taxon>Graphocephala</taxon>
    </lineage>
</organism>
<evidence type="ECO:0000313" key="1">
    <source>
        <dbReference type="EMBL" id="JAT15148.1"/>
    </source>
</evidence>
<dbReference type="AlphaFoldDB" id="A0A1B6KUQ1"/>
<reference evidence="1" key="1">
    <citation type="submission" date="2015-11" db="EMBL/GenBank/DDBJ databases">
        <title>De novo transcriptome assembly of four potential Pierce s Disease insect vectors from Arizona vineyards.</title>
        <authorList>
            <person name="Tassone E.E."/>
        </authorList>
    </citation>
    <scope>NUCLEOTIDE SEQUENCE</scope>
</reference>
<proteinExistence type="predicted"/>
<accession>A0A1B6KUQ1</accession>
<sequence>PFSSKFEMSCCRKPSKSASKTCNDPLKLKRCREDRIRSDRQDHERRGRCGSKPEVFEDFVKRKERKVPWHKTLTVLEDPCKNLFHKRLRVGVMGLLAAVVLGGELYHWNLQREMQDQARELRLRPVARTVANIPYERYEEAINMGRWMENEN</sequence>
<name>A0A1B6KUQ1_9HEMI</name>
<protein>
    <submittedName>
        <fullName evidence="1">Uncharacterized protein</fullName>
    </submittedName>
</protein>